<dbReference type="GO" id="GO:0006633">
    <property type="term" value="P:fatty acid biosynthetic process"/>
    <property type="evidence" value="ECO:0007669"/>
    <property type="project" value="InterPro"/>
</dbReference>
<dbReference type="SUPFAM" id="SSF47336">
    <property type="entry name" value="ACP-like"/>
    <property type="match status" value="1"/>
</dbReference>
<dbReference type="Gene3D" id="1.10.1200.10">
    <property type="entry name" value="ACP-like"/>
    <property type="match status" value="1"/>
</dbReference>
<dbReference type="Pfam" id="PF22621">
    <property type="entry name" value="CurL-like_PKS_C"/>
    <property type="match status" value="1"/>
</dbReference>
<dbReference type="Proteomes" id="UP000235616">
    <property type="component" value="Unassembled WGS sequence"/>
</dbReference>
<dbReference type="InterPro" id="IPR050091">
    <property type="entry name" value="PKS_NRPS_Biosynth_Enz"/>
</dbReference>
<evidence type="ECO:0000256" key="3">
    <source>
        <dbReference type="ARBA" id="ARBA00022679"/>
    </source>
</evidence>
<dbReference type="PROSITE" id="PS00606">
    <property type="entry name" value="KS3_1"/>
    <property type="match status" value="1"/>
</dbReference>
<dbReference type="SMART" id="SM00825">
    <property type="entry name" value="PKS_KS"/>
    <property type="match status" value="1"/>
</dbReference>
<evidence type="ECO:0000256" key="2">
    <source>
        <dbReference type="ARBA" id="ARBA00022553"/>
    </source>
</evidence>
<comment type="caution">
    <text evidence="7">The sequence shown here is derived from an EMBL/GenBank/DDBJ whole genome shotgun (WGS) entry which is preliminary data.</text>
</comment>
<name>A0A2N7W104_9BURK</name>
<dbReference type="InterPro" id="IPR018201">
    <property type="entry name" value="Ketoacyl_synth_AS"/>
</dbReference>
<evidence type="ECO:0000313" key="7">
    <source>
        <dbReference type="EMBL" id="PMS23072.1"/>
    </source>
</evidence>
<dbReference type="InterPro" id="IPR036736">
    <property type="entry name" value="ACP-like_sf"/>
</dbReference>
<dbReference type="Gene3D" id="3.40.47.10">
    <property type="match status" value="1"/>
</dbReference>
<feature type="domain" description="Ketosynthase family 3 (KS3)" evidence="6">
    <location>
        <begin position="6"/>
        <end position="430"/>
    </location>
</feature>
<evidence type="ECO:0000259" key="5">
    <source>
        <dbReference type="PROSITE" id="PS50075"/>
    </source>
</evidence>
<dbReference type="GO" id="GO:0044550">
    <property type="term" value="P:secondary metabolite biosynthetic process"/>
    <property type="evidence" value="ECO:0007669"/>
    <property type="project" value="UniProtKB-ARBA"/>
</dbReference>
<feature type="region of interest" description="Disordered" evidence="4">
    <location>
        <begin position="774"/>
        <end position="794"/>
    </location>
</feature>
<reference evidence="7 8" key="1">
    <citation type="submission" date="2018-01" db="EMBL/GenBank/DDBJ databases">
        <title>Whole genome analyses suggest that Burkholderia sensu lato contains two further novel genera in the rhizoxinica-symbiotica group Mycetohabitans gen. nov., and Trinickia gen. nov.: implications for the evolution of diazotrophy and nodulation in the Burkholderiaceae.</title>
        <authorList>
            <person name="Estrada-de los Santos P."/>
            <person name="Palmer M."/>
            <person name="Chavez-Ramirez B."/>
            <person name="Beukes C."/>
            <person name="Steenkamp E.T."/>
            <person name="Hirsch A.M."/>
            <person name="Manyaka P."/>
            <person name="Maluk M."/>
            <person name="Lafos M."/>
            <person name="Crook M."/>
            <person name="Gross E."/>
            <person name="Simon M.F."/>
            <person name="Bueno dos Reis Junior F."/>
            <person name="Poole P.S."/>
            <person name="Venter S.N."/>
            <person name="James E.K."/>
        </authorList>
    </citation>
    <scope>NUCLEOTIDE SEQUENCE [LARGE SCALE GENOMIC DNA]</scope>
    <source>
        <strain evidence="7 8">GIMN1.004</strain>
    </source>
</reference>
<dbReference type="PROSITE" id="PS52004">
    <property type="entry name" value="KS3_2"/>
    <property type="match status" value="1"/>
</dbReference>
<feature type="domain" description="Carrier" evidence="5">
    <location>
        <begin position="803"/>
        <end position="878"/>
    </location>
</feature>
<keyword evidence="3" id="KW-0808">Transferase</keyword>
<evidence type="ECO:0000256" key="4">
    <source>
        <dbReference type="SAM" id="MobiDB-lite"/>
    </source>
</evidence>
<dbReference type="SUPFAM" id="SSF52151">
    <property type="entry name" value="FabD/lysophospholipase-like"/>
    <property type="match status" value="1"/>
</dbReference>
<dbReference type="InterPro" id="IPR020841">
    <property type="entry name" value="PKS_Beta-ketoAc_synthase_dom"/>
</dbReference>
<dbReference type="RefSeq" id="WP_102643762.1">
    <property type="nucleotide sequence ID" value="NZ_PNYA01000002.1"/>
</dbReference>
<organism evidence="7 8">
    <name type="scientific">Trinickia dabaoshanensis</name>
    <dbReference type="NCBI Taxonomy" id="564714"/>
    <lineage>
        <taxon>Bacteria</taxon>
        <taxon>Pseudomonadati</taxon>
        <taxon>Pseudomonadota</taxon>
        <taxon>Betaproteobacteria</taxon>
        <taxon>Burkholderiales</taxon>
        <taxon>Burkholderiaceae</taxon>
        <taxon>Trinickia</taxon>
    </lineage>
</organism>
<keyword evidence="2" id="KW-0597">Phosphoprotein</keyword>
<protein>
    <submittedName>
        <fullName evidence="7">Polyketide synthase</fullName>
    </submittedName>
</protein>
<dbReference type="Pfam" id="PF00550">
    <property type="entry name" value="PP-binding"/>
    <property type="match status" value="1"/>
</dbReference>
<dbReference type="PANTHER" id="PTHR43775">
    <property type="entry name" value="FATTY ACID SYNTHASE"/>
    <property type="match status" value="1"/>
</dbReference>
<keyword evidence="1" id="KW-0596">Phosphopantetheine</keyword>
<proteinExistence type="predicted"/>
<dbReference type="GO" id="GO:0031177">
    <property type="term" value="F:phosphopantetheine binding"/>
    <property type="evidence" value="ECO:0007669"/>
    <property type="project" value="InterPro"/>
</dbReference>
<dbReference type="InterPro" id="IPR009081">
    <property type="entry name" value="PP-bd_ACP"/>
</dbReference>
<dbReference type="AlphaFoldDB" id="A0A2N7W104"/>
<keyword evidence="8" id="KW-1185">Reference proteome</keyword>
<evidence type="ECO:0000313" key="8">
    <source>
        <dbReference type="Proteomes" id="UP000235616"/>
    </source>
</evidence>
<dbReference type="OrthoDB" id="9778690at2"/>
<dbReference type="Gene3D" id="3.40.366.10">
    <property type="entry name" value="Malonyl-Coenzyme A Acyl Carrier Protein, domain 2"/>
    <property type="match status" value="2"/>
</dbReference>
<dbReference type="Gene3D" id="1.10.1240.100">
    <property type="match status" value="1"/>
</dbReference>
<dbReference type="InterPro" id="IPR020806">
    <property type="entry name" value="PKS_PP-bd"/>
</dbReference>
<dbReference type="PROSITE" id="PS50075">
    <property type="entry name" value="CARRIER"/>
    <property type="match status" value="1"/>
</dbReference>
<dbReference type="Pfam" id="PF02801">
    <property type="entry name" value="Ketoacyl-synt_C"/>
    <property type="match status" value="1"/>
</dbReference>
<evidence type="ECO:0000256" key="1">
    <source>
        <dbReference type="ARBA" id="ARBA00022450"/>
    </source>
</evidence>
<dbReference type="FunFam" id="1.10.1200.10:FF:000016">
    <property type="entry name" value="Non-ribosomal peptide synthase"/>
    <property type="match status" value="1"/>
</dbReference>
<sequence length="889" mass="93754">MNTPIENAIAIVGMSCKLPVGDTPEQFWHALEDGIEAVEHFSDDALLAQGVPAALLADPHYVKAGIRLPGRQMFDAQFFGIAPREASLMDPQQRLLLEGAYRALEHGGYAADQMQVETGVFVGADVSSYFVNNILPNAEVVAAGDPVQLLYANSSMATQIAYRLDLKGPALDVNTACSTSLVAVHLACRSLLLYECDMALAGGASVQAAEQAGYPYRPDGILSPDGHCRAFDTNACGVVAGQGVALVLLKRYEDAVRDGDTIYALIRGTAINNDGAGKVGYTAPSVDGQAEVLRRALAAAELDAGKVGYVECHGTGTALGDPIELTALAEVYGRGPGDPACYLGSLKTNLGHLNSAAGVAGLIKAALCLHHRRIPASLNFTRLTRKVRLEESGLVVNDSLREWPADGQPARAAVSSFGIGGTNAHAVLESYEPARRAAADSAPLVLTLSAKTPQALARKRQQWAEFLESIPGDRLADACYTANIGRSVYPHRFALAAADRGEAIAQLRYAPAVAAASRGVVFVLRDGGPALLDATRAAYTAHATVRSTLESMLQPLGIDPAALLDPHSPDHEPQAAAFAALHAMASLWLYWGLRSQTMVCDEIGEFVAACLSGALDASAAVRLLRARREGAGGDWALALAALDWAGAGTRFRSAVDGEEAGPSVLASSDYWLAPRRHEAFAAALQAATDRSGATLLDMTEGVWATPPAASALTLGSPPAVNAVAYRRELAATAATLWQTGAPLDWARFHGEGLRRVAVPTYPFEPVRHWIDAPGPRHTEPATAQPSAGASMQPRPVLANPYQAPSGELERELAAMWSQLLGVADVGATDDFFDLGGHSLLATQLNAQIRETFGIALDLDDLFDQPTVAGTAELLRQRQLEEMEASGGLV</sequence>
<evidence type="ECO:0000259" key="6">
    <source>
        <dbReference type="PROSITE" id="PS52004"/>
    </source>
</evidence>
<gene>
    <name evidence="7" type="ORF">C0Z18_02305</name>
</gene>
<dbReference type="InterPro" id="IPR016035">
    <property type="entry name" value="Acyl_Trfase/lysoPLipase"/>
</dbReference>
<dbReference type="GO" id="GO:0004312">
    <property type="term" value="F:fatty acid synthase activity"/>
    <property type="evidence" value="ECO:0007669"/>
    <property type="project" value="TreeGrafter"/>
</dbReference>
<dbReference type="PANTHER" id="PTHR43775:SF37">
    <property type="entry name" value="SI:DKEY-61P9.11"/>
    <property type="match status" value="1"/>
</dbReference>
<dbReference type="InterPro" id="IPR001227">
    <property type="entry name" value="Ac_transferase_dom_sf"/>
</dbReference>
<dbReference type="InterPro" id="IPR016039">
    <property type="entry name" value="Thiolase-like"/>
</dbReference>
<dbReference type="GO" id="GO:0004315">
    <property type="term" value="F:3-oxoacyl-[acyl-carrier-protein] synthase activity"/>
    <property type="evidence" value="ECO:0007669"/>
    <property type="project" value="InterPro"/>
</dbReference>
<dbReference type="Gene3D" id="3.30.70.3290">
    <property type="match status" value="1"/>
</dbReference>
<dbReference type="EMBL" id="PNYA01000002">
    <property type="protein sequence ID" value="PMS23072.1"/>
    <property type="molecule type" value="Genomic_DNA"/>
</dbReference>
<dbReference type="Pfam" id="PF00109">
    <property type="entry name" value="ketoacyl-synt"/>
    <property type="match status" value="1"/>
</dbReference>
<dbReference type="SMART" id="SM00823">
    <property type="entry name" value="PKS_PP"/>
    <property type="match status" value="1"/>
</dbReference>
<dbReference type="SUPFAM" id="SSF53901">
    <property type="entry name" value="Thiolase-like"/>
    <property type="match status" value="1"/>
</dbReference>
<accession>A0A2N7W104</accession>
<dbReference type="InterPro" id="IPR014031">
    <property type="entry name" value="Ketoacyl_synth_C"/>
</dbReference>
<dbReference type="CDD" id="cd00833">
    <property type="entry name" value="PKS"/>
    <property type="match status" value="1"/>
</dbReference>
<dbReference type="InterPro" id="IPR014030">
    <property type="entry name" value="Ketoacyl_synth_N"/>
</dbReference>